<comment type="function">
    <text evidence="13">Cadherins are calcium-dependent cell adhesion proteins. They preferentially interact with themselves in a homophilic manner in connecting cells; cadherins may thus contribute to the sorting of heterogeneous cell types.</text>
</comment>
<feature type="domain" description="Cadherin" evidence="18">
    <location>
        <begin position="289"/>
        <end position="403"/>
    </location>
</feature>
<dbReference type="GO" id="GO:0016477">
    <property type="term" value="P:cell migration"/>
    <property type="evidence" value="ECO:0007669"/>
    <property type="project" value="TreeGrafter"/>
</dbReference>
<evidence type="ECO:0000256" key="11">
    <source>
        <dbReference type="ARBA" id="ARBA00023136"/>
    </source>
</evidence>
<evidence type="ECO:0000259" key="18">
    <source>
        <dbReference type="PROSITE" id="PS50268"/>
    </source>
</evidence>
<dbReference type="FunFam" id="2.60.40.60:FF:000012">
    <property type="entry name" value="Cadherin 24"/>
    <property type="match status" value="1"/>
</dbReference>
<evidence type="ECO:0000256" key="8">
    <source>
        <dbReference type="ARBA" id="ARBA00022837"/>
    </source>
</evidence>
<dbReference type="GO" id="GO:0045296">
    <property type="term" value="F:cadherin binding"/>
    <property type="evidence" value="ECO:0007669"/>
    <property type="project" value="TreeGrafter"/>
</dbReference>
<evidence type="ECO:0000313" key="20">
    <source>
        <dbReference type="Proteomes" id="UP000516260"/>
    </source>
</evidence>
<evidence type="ECO:0000256" key="16">
    <source>
        <dbReference type="RuleBase" id="RU003318"/>
    </source>
</evidence>
<sequence length="814" mass="90304">MLTLASRLVRSSTQTQTAETGSVRYVLTGDGAGTVFKIDEKSGDIHATKRLDREEKAYYILYAKAVNRFTNQALEGQSEFIIKIHDINDNEPKFTKDPYMARVPEIRKNGVGSEPRVPPRDAEDGLYVTGVATRLNSPEREAGTYLRSARAPMATTGIFGFRGSRSVETLISFWSWTLTEISWNYVIDHSEIDEGASVIQVTATDADDATYGNSARVVYSILEGQPYFSVDPETGLIKTALPGMDREVKENYQVVIQAKDMAGQMGGLSGTTTVSITLSDVNDNPPRFTKTLYDFRVPESLEPGSVVGVVRALDADIGENAEMDYRIIGSDGPGVFDIATNRSTQDGVIVLRKPLDFEKKHQFGLRLQVENVHLNPRFFSMGPFRDEASVKITVEDVDEPPVFERPSYIMEVKEDAAKNTVIGAVSASDLDDKRSPIRYTIDWRTDMDRVFNIHSGNGSVYVLRELDREENAWHNISVMATEFNNPQQISRVPVFIRVLDVNDNAPAFAANYETFVCENAKANQRIQTIGATDPDEPLAGHRFFFRVAPEAAGKANFSVHDNKDNTAWILTQRNGYNSLQKSVYHVPVVISDGDFPMQSSTNTLTVRVCSCDREGNMKLCNAEALTARAGLSTGALVAILLCVIILLMIVVLFAALRRQRKKEPLIVSKEDVRDNVVSYNDEGGGEEDTQAFDIGTLRNPEAIEESKQRRDILPETFYPPLRRPAPPPTYDNNGDVRDFISQRLQDNDGDPTAPPYDSLATYAYEGNGSVAESLSSLESVTTEGDQDYNYLSEWGPRFKKLADMYGGEDSGGES</sequence>
<dbReference type="FunFam" id="2.60.40.60:FF:000014">
    <property type="entry name" value="Cadherin 8"/>
    <property type="match status" value="1"/>
</dbReference>
<organism evidence="19 20">
    <name type="scientific">Takifugu bimaculatus</name>
    <dbReference type="NCBI Taxonomy" id="433685"/>
    <lineage>
        <taxon>Eukaryota</taxon>
        <taxon>Metazoa</taxon>
        <taxon>Chordata</taxon>
        <taxon>Craniata</taxon>
        <taxon>Vertebrata</taxon>
        <taxon>Euteleostomi</taxon>
        <taxon>Actinopterygii</taxon>
        <taxon>Neopterygii</taxon>
        <taxon>Teleostei</taxon>
        <taxon>Neoteleostei</taxon>
        <taxon>Acanthomorphata</taxon>
        <taxon>Eupercaria</taxon>
        <taxon>Tetraodontiformes</taxon>
        <taxon>Tetradontoidea</taxon>
        <taxon>Tetraodontidae</taxon>
        <taxon>Takifugu</taxon>
    </lineage>
</organism>
<evidence type="ECO:0000256" key="3">
    <source>
        <dbReference type="ARBA" id="ARBA00022685"/>
    </source>
</evidence>
<dbReference type="GO" id="GO:0000902">
    <property type="term" value="P:cell morphogenesis"/>
    <property type="evidence" value="ECO:0007669"/>
    <property type="project" value="TreeGrafter"/>
</dbReference>
<gene>
    <name evidence="19" type="ORF">fugu_016089</name>
</gene>
<dbReference type="GO" id="GO:0016339">
    <property type="term" value="P:calcium-dependent cell-cell adhesion via plasma membrane cell adhesion molecules"/>
    <property type="evidence" value="ECO:0007669"/>
    <property type="project" value="TreeGrafter"/>
</dbReference>
<dbReference type="GO" id="GO:0016342">
    <property type="term" value="C:catenin complex"/>
    <property type="evidence" value="ECO:0007669"/>
    <property type="project" value="TreeGrafter"/>
</dbReference>
<dbReference type="GO" id="GO:0044331">
    <property type="term" value="P:cell-cell adhesion mediated by cadherin"/>
    <property type="evidence" value="ECO:0007669"/>
    <property type="project" value="TreeGrafter"/>
</dbReference>
<dbReference type="GO" id="GO:0008013">
    <property type="term" value="F:beta-catenin binding"/>
    <property type="evidence" value="ECO:0007669"/>
    <property type="project" value="TreeGrafter"/>
</dbReference>
<dbReference type="InterPro" id="IPR020894">
    <property type="entry name" value="Cadherin_CS"/>
</dbReference>
<keyword evidence="11 17" id="KW-0472">Membrane</keyword>
<evidence type="ECO:0000256" key="9">
    <source>
        <dbReference type="ARBA" id="ARBA00022889"/>
    </source>
</evidence>
<dbReference type="AlphaFoldDB" id="A0A4Z2BXG7"/>
<dbReference type="InterPro" id="IPR027397">
    <property type="entry name" value="Catenin-bd_sf"/>
</dbReference>
<dbReference type="Gene3D" id="2.60.40.60">
    <property type="entry name" value="Cadherins"/>
    <property type="match status" value="5"/>
</dbReference>
<reference evidence="19 20" key="1">
    <citation type="submission" date="2019-04" db="EMBL/GenBank/DDBJ databases">
        <title>The sequence and de novo assembly of Takifugu bimaculatus genome using PacBio and Hi-C technologies.</title>
        <authorList>
            <person name="Xu P."/>
            <person name="Liu B."/>
            <person name="Zhou Z."/>
        </authorList>
    </citation>
    <scope>NUCLEOTIDE SEQUENCE [LARGE SCALE GENOMIC DNA]</scope>
    <source>
        <strain evidence="19">TB-2018</strain>
        <tissue evidence="19">Muscle</tissue>
    </source>
</reference>
<accession>A0A4Z2BXG7</accession>
<evidence type="ECO:0000256" key="14">
    <source>
        <dbReference type="ARBA" id="ARBA00069585"/>
    </source>
</evidence>
<dbReference type="InterPro" id="IPR002126">
    <property type="entry name" value="Cadherin-like_dom"/>
</dbReference>
<dbReference type="GO" id="GO:0005509">
    <property type="term" value="F:calcium ion binding"/>
    <property type="evidence" value="ECO:0007669"/>
    <property type="project" value="UniProtKB-UniRule"/>
</dbReference>
<comment type="caution">
    <text evidence="19">The sequence shown here is derived from an EMBL/GenBank/DDBJ whole genome shotgun (WGS) entry which is preliminary data.</text>
</comment>
<keyword evidence="3" id="KW-0165">Cleavage on pair of basic residues</keyword>
<dbReference type="PANTHER" id="PTHR24027:SF428">
    <property type="entry name" value="CADHERIN 6"/>
    <property type="match status" value="1"/>
</dbReference>
<evidence type="ECO:0000256" key="12">
    <source>
        <dbReference type="ARBA" id="ARBA00023180"/>
    </source>
</evidence>
<evidence type="ECO:0000256" key="4">
    <source>
        <dbReference type="ARBA" id="ARBA00022692"/>
    </source>
</evidence>
<dbReference type="InterPro" id="IPR039808">
    <property type="entry name" value="Cadherin"/>
</dbReference>
<feature type="domain" description="Cadherin" evidence="18">
    <location>
        <begin position="195"/>
        <end position="288"/>
    </location>
</feature>
<feature type="domain" description="Cadherin" evidence="18">
    <location>
        <begin position="404"/>
        <end position="508"/>
    </location>
</feature>
<dbReference type="GO" id="GO:0002009">
    <property type="term" value="P:morphogenesis of an epithelium"/>
    <property type="evidence" value="ECO:0007669"/>
    <property type="project" value="UniProtKB-ARBA"/>
</dbReference>
<dbReference type="GO" id="GO:0099560">
    <property type="term" value="P:synaptic membrane adhesion"/>
    <property type="evidence" value="ECO:0007669"/>
    <property type="project" value="TreeGrafter"/>
</dbReference>
<dbReference type="GO" id="GO:0007043">
    <property type="term" value="P:cell-cell junction assembly"/>
    <property type="evidence" value="ECO:0007669"/>
    <property type="project" value="TreeGrafter"/>
</dbReference>
<keyword evidence="6" id="KW-0732">Signal</keyword>
<dbReference type="FunFam" id="4.10.900.10:FF:000006">
    <property type="entry name" value="Cadherin-9 preproprotein"/>
    <property type="match status" value="1"/>
</dbReference>
<dbReference type="GO" id="GO:0005912">
    <property type="term" value="C:adherens junction"/>
    <property type="evidence" value="ECO:0007669"/>
    <property type="project" value="TreeGrafter"/>
</dbReference>
<dbReference type="GO" id="GO:0007156">
    <property type="term" value="P:homophilic cell adhesion via plasma membrane adhesion molecules"/>
    <property type="evidence" value="ECO:0007669"/>
    <property type="project" value="InterPro"/>
</dbReference>
<evidence type="ECO:0000313" key="19">
    <source>
        <dbReference type="EMBL" id="TNM96428.1"/>
    </source>
</evidence>
<evidence type="ECO:0000256" key="5">
    <source>
        <dbReference type="ARBA" id="ARBA00022723"/>
    </source>
</evidence>
<dbReference type="PROSITE" id="PS50268">
    <property type="entry name" value="CADHERIN_2"/>
    <property type="match status" value="5"/>
</dbReference>
<dbReference type="Pfam" id="PF01049">
    <property type="entry name" value="CADH_Y-type_LIR"/>
    <property type="match status" value="1"/>
</dbReference>
<evidence type="ECO:0000256" key="7">
    <source>
        <dbReference type="ARBA" id="ARBA00022737"/>
    </source>
</evidence>
<keyword evidence="7" id="KW-0677">Repeat</keyword>
<dbReference type="PANTHER" id="PTHR24027">
    <property type="entry name" value="CADHERIN-23"/>
    <property type="match status" value="1"/>
</dbReference>
<keyword evidence="20" id="KW-1185">Reference proteome</keyword>
<dbReference type="Gene3D" id="4.10.900.10">
    <property type="entry name" value="TCF3-CBD (Catenin binding domain)"/>
    <property type="match status" value="1"/>
</dbReference>
<dbReference type="EMBL" id="SWLE01000009">
    <property type="protein sequence ID" value="TNM96428.1"/>
    <property type="molecule type" value="Genomic_DNA"/>
</dbReference>
<dbReference type="FunFam" id="2.60.40.60:FF:000297">
    <property type="entry name" value="Cadherin 12"/>
    <property type="match status" value="1"/>
</dbReference>
<name>A0A4Z2BXG7_9TELE</name>
<dbReference type="FunFam" id="2.60.40.60:FF:000009">
    <property type="entry name" value="Cadherin 24"/>
    <property type="match status" value="1"/>
</dbReference>
<dbReference type="SUPFAM" id="SSF49313">
    <property type="entry name" value="Cadherin-like"/>
    <property type="match status" value="5"/>
</dbReference>
<dbReference type="InterPro" id="IPR015919">
    <property type="entry name" value="Cadherin-like_sf"/>
</dbReference>
<feature type="domain" description="Cadherin" evidence="18">
    <location>
        <begin position="11"/>
        <end position="94"/>
    </location>
</feature>
<keyword evidence="2" id="KW-1003">Cell membrane</keyword>
<evidence type="ECO:0000256" key="10">
    <source>
        <dbReference type="ARBA" id="ARBA00022989"/>
    </source>
</evidence>
<comment type="subcellular location">
    <subcellularLocation>
        <location evidence="1 16">Cell membrane</location>
        <topology evidence="1 16">Single-pass type I membrane protein</topology>
    </subcellularLocation>
</comment>
<dbReference type="PROSITE" id="PS00232">
    <property type="entry name" value="CADHERIN_1"/>
    <property type="match status" value="3"/>
</dbReference>
<dbReference type="Pfam" id="PF00028">
    <property type="entry name" value="Cadherin"/>
    <property type="match status" value="5"/>
</dbReference>
<keyword evidence="5" id="KW-0479">Metal-binding</keyword>
<keyword evidence="9 16" id="KW-0130">Cell adhesion</keyword>
<keyword evidence="12" id="KW-0325">Glycoprotein</keyword>
<feature type="transmembrane region" description="Helical" evidence="17">
    <location>
        <begin position="635"/>
        <end position="656"/>
    </location>
</feature>
<evidence type="ECO:0000256" key="17">
    <source>
        <dbReference type="SAM" id="Phobius"/>
    </source>
</evidence>
<evidence type="ECO:0000256" key="15">
    <source>
        <dbReference type="PROSITE-ProRule" id="PRU00043"/>
    </source>
</evidence>
<evidence type="ECO:0000256" key="6">
    <source>
        <dbReference type="ARBA" id="ARBA00022729"/>
    </source>
</evidence>
<evidence type="ECO:0000256" key="1">
    <source>
        <dbReference type="ARBA" id="ARBA00004251"/>
    </source>
</evidence>
<protein>
    <recommendedName>
        <fullName evidence="14">Cadherin-12</fullName>
    </recommendedName>
</protein>
<dbReference type="PRINTS" id="PR00205">
    <property type="entry name" value="CADHERIN"/>
</dbReference>
<keyword evidence="4 16" id="KW-0812">Transmembrane</keyword>
<dbReference type="FunFam" id="2.60.40.60:FF:000097">
    <property type="entry name" value="cadherin-12 isoform X1"/>
    <property type="match status" value="1"/>
</dbReference>
<keyword evidence="10 17" id="KW-1133">Transmembrane helix</keyword>
<dbReference type="CDD" id="cd11304">
    <property type="entry name" value="Cadherin_repeat"/>
    <property type="match status" value="5"/>
</dbReference>
<dbReference type="Proteomes" id="UP000516260">
    <property type="component" value="Chromosome 17"/>
</dbReference>
<dbReference type="GO" id="GO:0034332">
    <property type="term" value="P:adherens junction organization"/>
    <property type="evidence" value="ECO:0007669"/>
    <property type="project" value="TreeGrafter"/>
</dbReference>
<proteinExistence type="predicted"/>
<feature type="domain" description="Cadherin" evidence="18">
    <location>
        <begin position="508"/>
        <end position="625"/>
    </location>
</feature>
<keyword evidence="8 15" id="KW-0106">Calcium</keyword>
<dbReference type="InterPro" id="IPR000233">
    <property type="entry name" value="Cadherin_Y-type_LIR"/>
</dbReference>
<evidence type="ECO:0000256" key="13">
    <source>
        <dbReference type="ARBA" id="ARBA00037319"/>
    </source>
</evidence>
<dbReference type="SMART" id="SM00112">
    <property type="entry name" value="CA"/>
    <property type="match status" value="5"/>
</dbReference>
<evidence type="ECO:0000256" key="2">
    <source>
        <dbReference type="ARBA" id="ARBA00022475"/>
    </source>
</evidence>